<dbReference type="Gene3D" id="1.10.287.950">
    <property type="entry name" value="Methyl-accepting chemotaxis protein"/>
    <property type="match status" value="1"/>
</dbReference>
<comment type="subcellular location">
    <subcellularLocation>
        <location evidence="1">Cell membrane</location>
        <topology evidence="1">Multi-pass membrane protein</topology>
    </subcellularLocation>
</comment>
<dbReference type="SMART" id="SM00283">
    <property type="entry name" value="MA"/>
    <property type="match status" value="1"/>
</dbReference>
<evidence type="ECO:0000256" key="6">
    <source>
        <dbReference type="ARBA" id="ARBA00022989"/>
    </source>
</evidence>
<dbReference type="Proteomes" id="UP000288983">
    <property type="component" value="Unassembled WGS sequence"/>
</dbReference>
<sequence length="643" mass="68660">MFVRALANLSVGAKLTLGFGLVLASTLAVTATAYNALHVLEQRGVVIRDLGGARALMLQARNAEKDFDLSLAGAASTQVEQLIGQLGSLLSLHRTEIADADTAASASATYFNQFQRFALAKQEERDARVRMQELAQALGERFSAVLLDQLDVLNSLADQAQPVSPGVMTLLEQTSMLRDKLSNLRDSELYFAHENSLSARDDWENRMTELLTYLNSLARQLEAGEQDSLSQANTALAGYRAAFEHFVASRERATQSQALMNAASLQVGTLLGTVSDAQEQAWQRTSHQVTQLLAAIVIISLAVGSGAALLIRHLILRPLTQVLALTRRIAAGDLSDEPRAPLRRDELGQLQASVGSMLESLRGLVGRIAEDIHTLNRTADDVVQVAQRTTQGVELQNTETELAASAMQLMTTTAEAVARNASEACTAVQQANLEAQRGDQLVHQVSHQIDHLAAEMSGCNEAMHRLVQESSSVGRVLEVINALAEQTNLLALNAAIEAARAGEHGRGFAVVADEVRHLARRTRTATEEIASIVVQLQHVSGDACDRLQGSQVLTRASVTLTAQASAALQAISASVSTAEHMSQQIAAAAEQQSCVAVQVGDSMARVRAIAERSGSASAHLEGTVRELGLVGSTLNAAVTGFRT</sequence>
<dbReference type="FunFam" id="1.10.287.950:FF:000001">
    <property type="entry name" value="Methyl-accepting chemotaxis sensory transducer"/>
    <property type="match status" value="1"/>
</dbReference>
<dbReference type="EMBL" id="QJRG01000042">
    <property type="protein sequence ID" value="RWU23072.1"/>
    <property type="molecule type" value="Genomic_DNA"/>
</dbReference>
<gene>
    <name evidence="14" type="ORF">DM813_12830</name>
</gene>
<keyword evidence="7 11" id="KW-0472">Membrane</keyword>
<keyword evidence="2" id="KW-1003">Cell membrane</keyword>
<dbReference type="Pfam" id="PF00672">
    <property type="entry name" value="HAMP"/>
    <property type="match status" value="1"/>
</dbReference>
<evidence type="ECO:0000256" key="9">
    <source>
        <dbReference type="ARBA" id="ARBA00029447"/>
    </source>
</evidence>
<dbReference type="InterPro" id="IPR003660">
    <property type="entry name" value="HAMP_dom"/>
</dbReference>
<dbReference type="CDD" id="cd06225">
    <property type="entry name" value="HAMP"/>
    <property type="match status" value="1"/>
</dbReference>
<dbReference type="GO" id="GO:0007165">
    <property type="term" value="P:signal transduction"/>
    <property type="evidence" value="ECO:0007669"/>
    <property type="project" value="UniProtKB-KW"/>
</dbReference>
<dbReference type="AlphaFoldDB" id="A0A443ZTM3"/>
<evidence type="ECO:0000256" key="8">
    <source>
        <dbReference type="ARBA" id="ARBA00023224"/>
    </source>
</evidence>
<evidence type="ECO:0000259" key="13">
    <source>
        <dbReference type="PROSITE" id="PS50885"/>
    </source>
</evidence>
<evidence type="ECO:0000256" key="7">
    <source>
        <dbReference type="ARBA" id="ARBA00023136"/>
    </source>
</evidence>
<dbReference type="InterPro" id="IPR004089">
    <property type="entry name" value="MCPsignal_dom"/>
</dbReference>
<evidence type="ECO:0000256" key="4">
    <source>
        <dbReference type="ARBA" id="ARBA00022500"/>
    </source>
</evidence>
<dbReference type="SMART" id="SM01358">
    <property type="entry name" value="HBM"/>
    <property type="match status" value="1"/>
</dbReference>
<dbReference type="OrthoDB" id="2489132at2"/>
<organism evidence="14 15">
    <name type="scientific">Pseudomonas alkylphenolica</name>
    <dbReference type="NCBI Taxonomy" id="237609"/>
    <lineage>
        <taxon>Bacteria</taxon>
        <taxon>Pseudomonadati</taxon>
        <taxon>Pseudomonadota</taxon>
        <taxon>Gammaproteobacteria</taxon>
        <taxon>Pseudomonadales</taxon>
        <taxon>Pseudomonadaceae</taxon>
        <taxon>Pseudomonas</taxon>
    </lineage>
</organism>
<name>A0A443ZTM3_9PSED</name>
<keyword evidence="6 11" id="KW-1133">Transmembrane helix</keyword>
<dbReference type="GO" id="GO:0006935">
    <property type="term" value="P:chemotaxis"/>
    <property type="evidence" value="ECO:0007669"/>
    <property type="project" value="UniProtKB-KW"/>
</dbReference>
<dbReference type="SUPFAM" id="SSF58104">
    <property type="entry name" value="Methyl-accepting chemotaxis protein (MCP) signaling domain"/>
    <property type="match status" value="1"/>
</dbReference>
<dbReference type="SMART" id="SM00304">
    <property type="entry name" value="HAMP"/>
    <property type="match status" value="1"/>
</dbReference>
<evidence type="ECO:0000256" key="1">
    <source>
        <dbReference type="ARBA" id="ARBA00004651"/>
    </source>
</evidence>
<protein>
    <submittedName>
        <fullName evidence="14">Methyl-accepting chemotaxis protein</fullName>
    </submittedName>
</protein>
<keyword evidence="4" id="KW-0145">Chemotaxis</keyword>
<feature type="domain" description="HAMP" evidence="13">
    <location>
        <begin position="313"/>
        <end position="366"/>
    </location>
</feature>
<comment type="similarity">
    <text evidence="9">Belongs to the methyl-accepting chemotaxis (MCP) protein family.</text>
</comment>
<feature type="domain" description="Methyl-accepting transducer" evidence="12">
    <location>
        <begin position="371"/>
        <end position="607"/>
    </location>
</feature>
<dbReference type="GO" id="GO:0005886">
    <property type="term" value="C:plasma membrane"/>
    <property type="evidence" value="ECO:0007669"/>
    <property type="project" value="UniProtKB-SubCell"/>
</dbReference>
<evidence type="ECO:0000313" key="15">
    <source>
        <dbReference type="Proteomes" id="UP000288983"/>
    </source>
</evidence>
<dbReference type="Pfam" id="PF00015">
    <property type="entry name" value="MCPsignal"/>
    <property type="match status" value="1"/>
</dbReference>
<evidence type="ECO:0000256" key="3">
    <source>
        <dbReference type="ARBA" id="ARBA00022481"/>
    </source>
</evidence>
<dbReference type="PROSITE" id="PS50885">
    <property type="entry name" value="HAMP"/>
    <property type="match status" value="1"/>
</dbReference>
<evidence type="ECO:0000313" key="14">
    <source>
        <dbReference type="EMBL" id="RWU23072.1"/>
    </source>
</evidence>
<reference evidence="14 15" key="1">
    <citation type="submission" date="2018-06" db="EMBL/GenBank/DDBJ databases">
        <title>Bacteria isolated from soil of Wuhan.</title>
        <authorList>
            <person name="Wei X."/>
            <person name="Chunhua H."/>
        </authorList>
    </citation>
    <scope>NUCLEOTIDE SEQUENCE [LARGE SCALE GENOMIC DNA]</scope>
    <source>
        <strain evidence="15">xwS2</strain>
    </source>
</reference>
<dbReference type="PROSITE" id="PS50111">
    <property type="entry name" value="CHEMOTAXIS_TRANSDUC_2"/>
    <property type="match status" value="1"/>
</dbReference>
<evidence type="ECO:0000256" key="11">
    <source>
        <dbReference type="SAM" id="Phobius"/>
    </source>
</evidence>
<keyword evidence="8 10" id="KW-0807">Transducer</keyword>
<evidence type="ECO:0000259" key="12">
    <source>
        <dbReference type="PROSITE" id="PS50111"/>
    </source>
</evidence>
<keyword evidence="3" id="KW-0488">Methylation</keyword>
<evidence type="ECO:0000256" key="2">
    <source>
        <dbReference type="ARBA" id="ARBA00022475"/>
    </source>
</evidence>
<comment type="caution">
    <text evidence="14">The sequence shown here is derived from an EMBL/GenBank/DDBJ whole genome shotgun (WGS) entry which is preliminary data.</text>
</comment>
<evidence type="ECO:0000256" key="10">
    <source>
        <dbReference type="PROSITE-ProRule" id="PRU00284"/>
    </source>
</evidence>
<dbReference type="InterPro" id="IPR032255">
    <property type="entry name" value="HBM"/>
</dbReference>
<proteinExistence type="inferred from homology"/>
<dbReference type="PANTHER" id="PTHR32089">
    <property type="entry name" value="METHYL-ACCEPTING CHEMOTAXIS PROTEIN MCPB"/>
    <property type="match status" value="1"/>
</dbReference>
<accession>A0A443ZTM3</accession>
<keyword evidence="5 11" id="KW-0812">Transmembrane</keyword>
<feature type="transmembrane region" description="Helical" evidence="11">
    <location>
        <begin position="292"/>
        <end position="311"/>
    </location>
</feature>
<dbReference type="PANTHER" id="PTHR32089:SF120">
    <property type="entry name" value="METHYL-ACCEPTING CHEMOTAXIS PROTEIN TLPQ"/>
    <property type="match status" value="1"/>
</dbReference>
<evidence type="ECO:0000256" key="5">
    <source>
        <dbReference type="ARBA" id="ARBA00022692"/>
    </source>
</evidence>